<organism evidence="4 5">
    <name type="scientific">Prymnesium parvum</name>
    <name type="common">Toxic golden alga</name>
    <dbReference type="NCBI Taxonomy" id="97485"/>
    <lineage>
        <taxon>Eukaryota</taxon>
        <taxon>Haptista</taxon>
        <taxon>Haptophyta</taxon>
        <taxon>Prymnesiophyceae</taxon>
        <taxon>Prymnesiales</taxon>
        <taxon>Prymnesiaceae</taxon>
        <taxon>Prymnesium</taxon>
    </lineage>
</organism>
<dbReference type="AlphaFoldDB" id="A0AB34IIZ2"/>
<keyword evidence="5" id="KW-1185">Reference proteome</keyword>
<reference evidence="4 5" key="1">
    <citation type="journal article" date="2024" name="Science">
        <title>Giant polyketide synthase enzymes in the biosynthesis of giant marine polyether toxins.</title>
        <authorList>
            <person name="Fallon T.R."/>
            <person name="Shende V.V."/>
            <person name="Wierzbicki I.H."/>
            <person name="Pendleton A.L."/>
            <person name="Watervoot N.F."/>
            <person name="Auber R.P."/>
            <person name="Gonzalez D.J."/>
            <person name="Wisecaver J.H."/>
            <person name="Moore B.S."/>
        </authorList>
    </citation>
    <scope>NUCLEOTIDE SEQUENCE [LARGE SCALE GENOMIC DNA]</scope>
    <source>
        <strain evidence="4 5">12B1</strain>
    </source>
</reference>
<accession>A0AB34IIZ2</accession>
<evidence type="ECO:0000313" key="5">
    <source>
        <dbReference type="Proteomes" id="UP001515480"/>
    </source>
</evidence>
<dbReference type="SUPFAM" id="SSF48403">
    <property type="entry name" value="Ankyrin repeat"/>
    <property type="match status" value="1"/>
</dbReference>
<feature type="domain" description="EF-hand" evidence="3">
    <location>
        <begin position="271"/>
        <end position="307"/>
    </location>
</feature>
<dbReference type="PANTHER" id="PTHR44167">
    <property type="entry name" value="OVARIAN-SPECIFIC SERINE/THREONINE-PROTEIN KINASE LOK-RELATED"/>
    <property type="match status" value="1"/>
</dbReference>
<dbReference type="PROSITE" id="PS50222">
    <property type="entry name" value="EF_HAND_2"/>
    <property type="match status" value="1"/>
</dbReference>
<feature type="domain" description="Protein kinase" evidence="2">
    <location>
        <begin position="308"/>
        <end position="664"/>
    </location>
</feature>
<dbReference type="InterPro" id="IPR000719">
    <property type="entry name" value="Prot_kinase_dom"/>
</dbReference>
<dbReference type="EMBL" id="JBGBPQ010000026">
    <property type="protein sequence ID" value="KAL1499022.1"/>
    <property type="molecule type" value="Genomic_DNA"/>
</dbReference>
<dbReference type="SMART" id="SM00220">
    <property type="entry name" value="S_TKc"/>
    <property type="match status" value="1"/>
</dbReference>
<evidence type="ECO:0000259" key="3">
    <source>
        <dbReference type="PROSITE" id="PS50222"/>
    </source>
</evidence>
<dbReference type="GO" id="GO:0005634">
    <property type="term" value="C:nucleus"/>
    <property type="evidence" value="ECO:0007669"/>
    <property type="project" value="TreeGrafter"/>
</dbReference>
<sequence>MSCTGGSYPLHLACELGGDPGSILAILSHHTDAVHITDDDGDLPIHAAAAGQASPQVIDALLSAFPESIRQTNKLGMLPLHKATKFPCGRLEKCSAPGQSVVPLVQAYPGAVRVRDKEGCIPLQYALVHNRSEGLHVDAASTGADKEAMPTHALVALVSKDMPIDLADGHPNTSHTFSWNHCVSTPGLRCARAVEIVLSTDPPGHGYGKHIAALAESPDEQGRPAIDAASREARQAIYAHLLFCGRYQLHFGPPEHRSATSVVLRARDQSSGLADYRAIFDKFDTNPKDGMLNPDELRGAAEELGLDAQLFLFRGSSAFKGDLASKTRLVSRDDFIATCKRLLGDGPREVVLKLMQDETQWRREKQSRSKQGLSARFIVQTLDAPPDDDVAAAVRAMNGDLRRLKDAYLPSITMGIRILVMDAADRNLFQVYQQERPDINAIRMILQQVAEALAHLHALGLMHGDVKMLNIVRFRLDGRLRLIDFDAGAIISDEEPSYAGAKFSSAILPPELLYELKGEADGAQLQAYWQQSDTDLQAKVAPLTLGGRSFAVRSFRSDANDEPIVEGLPYALEEASDKIDCWALGVLAYVLGAAEPLVSSTRDDDCASGGAMALLHDWGTKPKQVLARLNKVHDPALCDLVSKLLQRDAEKRLSAREALEHVFFRTGRDGGEVAPQQEVLDALKRIEAEQLEAKAEQKRQTAMLAAIQELSVENRSELAKTRTVLLKGIFEAAEVQTPTAFVVLRSKLPDPPSGMKARQPALKMEGDGSGFAVETGLINVSFTDEGVEMSSELLETYKSRFDEGMTWVTRLKAVGSMTLQGDVGGAFETIREGLGDLITAETMYLYLIDELTGEPVRGPGYPIEIKTPAEVVPKLLPVMQVGLRAMAVYNGAAGIGRAFGFPVPKVPKAWRQGAQQSVELLKQESSVAAFSVVHKQVKKTAEESQTVRGASLRELQKFFEANDKQGRFAGLQRIGDPENGTALWTTLSDPKQVKLALEERTRQREQELRAQGQQELLDNQVQQTPNPADSRGGLSRQLEELAQQQEKERCVTQAKLQQVLDEIQGMKAAGVCCVIS</sequence>
<feature type="compositionally biased region" description="Polar residues" evidence="1">
    <location>
        <begin position="1014"/>
        <end position="1027"/>
    </location>
</feature>
<dbReference type="Gene3D" id="1.10.510.10">
    <property type="entry name" value="Transferase(Phosphotransferase) domain 1"/>
    <property type="match status" value="1"/>
</dbReference>
<dbReference type="Pfam" id="PF00069">
    <property type="entry name" value="Pkinase"/>
    <property type="match status" value="2"/>
</dbReference>
<name>A0AB34IIZ2_PRYPA</name>
<dbReference type="InterPro" id="IPR036770">
    <property type="entry name" value="Ankyrin_rpt-contain_sf"/>
</dbReference>
<dbReference type="InterPro" id="IPR002048">
    <property type="entry name" value="EF_hand_dom"/>
</dbReference>
<dbReference type="Gene3D" id="1.25.40.20">
    <property type="entry name" value="Ankyrin repeat-containing domain"/>
    <property type="match status" value="1"/>
</dbReference>
<proteinExistence type="predicted"/>
<protein>
    <submittedName>
        <fullName evidence="4">Uncharacterized protein</fullName>
    </submittedName>
</protein>
<dbReference type="InterPro" id="IPR011009">
    <property type="entry name" value="Kinase-like_dom_sf"/>
</dbReference>
<dbReference type="GO" id="GO:0004674">
    <property type="term" value="F:protein serine/threonine kinase activity"/>
    <property type="evidence" value="ECO:0007669"/>
    <property type="project" value="TreeGrafter"/>
</dbReference>
<evidence type="ECO:0000259" key="2">
    <source>
        <dbReference type="PROSITE" id="PS50011"/>
    </source>
</evidence>
<comment type="caution">
    <text evidence="4">The sequence shown here is derived from an EMBL/GenBank/DDBJ whole genome shotgun (WGS) entry which is preliminary data.</text>
</comment>
<evidence type="ECO:0000256" key="1">
    <source>
        <dbReference type="SAM" id="MobiDB-lite"/>
    </source>
</evidence>
<dbReference type="PROSITE" id="PS50011">
    <property type="entry name" value="PROTEIN_KINASE_DOM"/>
    <property type="match status" value="1"/>
</dbReference>
<dbReference type="SUPFAM" id="SSF56112">
    <property type="entry name" value="Protein kinase-like (PK-like)"/>
    <property type="match status" value="1"/>
</dbReference>
<feature type="region of interest" description="Disordered" evidence="1">
    <location>
        <begin position="1014"/>
        <end position="1033"/>
    </location>
</feature>
<dbReference type="GO" id="GO:0005524">
    <property type="term" value="F:ATP binding"/>
    <property type="evidence" value="ECO:0007669"/>
    <property type="project" value="InterPro"/>
</dbReference>
<dbReference type="PANTHER" id="PTHR44167:SF24">
    <property type="entry name" value="SERINE_THREONINE-PROTEIN KINASE CHK2"/>
    <property type="match status" value="1"/>
</dbReference>
<dbReference type="Proteomes" id="UP001515480">
    <property type="component" value="Unassembled WGS sequence"/>
</dbReference>
<dbReference type="GO" id="GO:0005509">
    <property type="term" value="F:calcium ion binding"/>
    <property type="evidence" value="ECO:0007669"/>
    <property type="project" value="InterPro"/>
</dbReference>
<dbReference type="GO" id="GO:0044773">
    <property type="term" value="P:mitotic DNA damage checkpoint signaling"/>
    <property type="evidence" value="ECO:0007669"/>
    <property type="project" value="TreeGrafter"/>
</dbReference>
<evidence type="ECO:0000313" key="4">
    <source>
        <dbReference type="EMBL" id="KAL1499022.1"/>
    </source>
</evidence>
<gene>
    <name evidence="4" type="ORF">AB1Y20_013538</name>
</gene>